<dbReference type="Proteomes" id="UP001307849">
    <property type="component" value="Unassembled WGS sequence"/>
</dbReference>
<gene>
    <name evidence="2" type="ORF">TWF506_011437</name>
</gene>
<comment type="caution">
    <text evidence="2">The sequence shown here is derived from an EMBL/GenBank/DDBJ whole genome shotgun (WGS) entry which is preliminary data.</text>
</comment>
<proteinExistence type="predicted"/>
<evidence type="ECO:0000313" key="2">
    <source>
        <dbReference type="EMBL" id="KAK6506531.1"/>
    </source>
</evidence>
<dbReference type="EMBL" id="JAVHJM010000009">
    <property type="protein sequence ID" value="KAK6506531.1"/>
    <property type="molecule type" value="Genomic_DNA"/>
</dbReference>
<feature type="compositionally biased region" description="Basic and acidic residues" evidence="1">
    <location>
        <begin position="117"/>
        <end position="130"/>
    </location>
</feature>
<dbReference type="AlphaFoldDB" id="A0AAN8N7C9"/>
<reference evidence="2 3" key="1">
    <citation type="submission" date="2019-10" db="EMBL/GenBank/DDBJ databases">
        <authorList>
            <person name="Palmer J.M."/>
        </authorList>
    </citation>
    <scope>NUCLEOTIDE SEQUENCE [LARGE SCALE GENOMIC DNA]</scope>
    <source>
        <strain evidence="2 3">TWF506</strain>
    </source>
</reference>
<evidence type="ECO:0000256" key="1">
    <source>
        <dbReference type="SAM" id="MobiDB-lite"/>
    </source>
</evidence>
<feature type="region of interest" description="Disordered" evidence="1">
    <location>
        <begin position="76"/>
        <end position="136"/>
    </location>
</feature>
<sequence length="136" mass="15133">MVLGLLCQFDYRDVTYAFHRTFGHLLPRRLQNRDIMNGPYDDRYGNNPPTSPGGYNTSTDQIGRIQAREHEQITAGNVSGADVYYPGTGQGDKNSGERSHVRRKKEVGWDQGVVGGEEGRSSIGSKDKRMSISRAV</sequence>
<feature type="region of interest" description="Disordered" evidence="1">
    <location>
        <begin position="37"/>
        <end position="61"/>
    </location>
</feature>
<keyword evidence="3" id="KW-1185">Reference proteome</keyword>
<protein>
    <submittedName>
        <fullName evidence="2">Uncharacterized protein</fullName>
    </submittedName>
</protein>
<organism evidence="2 3">
    <name type="scientific">Arthrobotrys conoides</name>
    <dbReference type="NCBI Taxonomy" id="74498"/>
    <lineage>
        <taxon>Eukaryota</taxon>
        <taxon>Fungi</taxon>
        <taxon>Dikarya</taxon>
        <taxon>Ascomycota</taxon>
        <taxon>Pezizomycotina</taxon>
        <taxon>Orbiliomycetes</taxon>
        <taxon>Orbiliales</taxon>
        <taxon>Orbiliaceae</taxon>
        <taxon>Arthrobotrys</taxon>
    </lineage>
</organism>
<name>A0AAN8N7C9_9PEZI</name>
<accession>A0AAN8N7C9</accession>
<evidence type="ECO:0000313" key="3">
    <source>
        <dbReference type="Proteomes" id="UP001307849"/>
    </source>
</evidence>